<organism evidence="1 2">
    <name type="scientific">Corynebacterium efficiens (strain DSM 44549 / YS-314 / AJ 12310 / JCM 11189 / NBRC 100395)</name>
    <dbReference type="NCBI Taxonomy" id="196164"/>
    <lineage>
        <taxon>Bacteria</taxon>
        <taxon>Bacillati</taxon>
        <taxon>Actinomycetota</taxon>
        <taxon>Actinomycetes</taxon>
        <taxon>Mycobacteriales</taxon>
        <taxon>Corynebacteriaceae</taxon>
        <taxon>Corynebacterium</taxon>
    </lineage>
</organism>
<dbReference type="SFLD" id="SFLDG01129">
    <property type="entry name" value="C1.5:_HAD__Beta-PGM__Phosphata"/>
    <property type="match status" value="1"/>
</dbReference>
<dbReference type="PANTHER" id="PTHR43611:SF3">
    <property type="entry name" value="FLAVIN MONONUCLEOTIDE HYDROLASE 1, CHLOROPLATIC"/>
    <property type="match status" value="1"/>
</dbReference>
<evidence type="ECO:0000313" key="2">
    <source>
        <dbReference type="Proteomes" id="UP000001409"/>
    </source>
</evidence>
<dbReference type="AlphaFoldDB" id="Q8FUA1"/>
<dbReference type="NCBIfam" id="TIGR01509">
    <property type="entry name" value="HAD-SF-IA-v3"/>
    <property type="match status" value="1"/>
</dbReference>
<dbReference type="Gene3D" id="3.40.50.1000">
    <property type="entry name" value="HAD superfamily/HAD-like"/>
    <property type="match status" value="1"/>
</dbReference>
<dbReference type="HOGENOM" id="CLU_045011_9_3_11"/>
<dbReference type="InterPro" id="IPR036412">
    <property type="entry name" value="HAD-like_sf"/>
</dbReference>
<dbReference type="Proteomes" id="UP000001409">
    <property type="component" value="Chromosome"/>
</dbReference>
<dbReference type="STRING" id="196164.gene:10740510"/>
<protein>
    <recommendedName>
        <fullName evidence="3">HAD family phosphatase</fullName>
    </recommendedName>
</protein>
<dbReference type="PANTHER" id="PTHR43611">
    <property type="entry name" value="ALPHA-D-GLUCOSE 1-PHOSPHATE PHOSPHATASE"/>
    <property type="match status" value="1"/>
</dbReference>
<proteinExistence type="predicted"/>
<dbReference type="SUPFAM" id="SSF56784">
    <property type="entry name" value="HAD-like"/>
    <property type="match status" value="1"/>
</dbReference>
<evidence type="ECO:0008006" key="3">
    <source>
        <dbReference type="Google" id="ProtNLM"/>
    </source>
</evidence>
<evidence type="ECO:0000313" key="1">
    <source>
        <dbReference type="EMBL" id="BAC16930.1"/>
    </source>
</evidence>
<reference evidence="1 2" key="1">
    <citation type="journal article" date="2003" name="Genome Res.">
        <title>Comparative complete genome sequence analysis of the amino acid replacements responsible for the thermostability of Corynebacterium efficiens.</title>
        <authorList>
            <person name="Nishio Y."/>
            <person name="Nakamura Y."/>
            <person name="Kawarabayasi Y."/>
            <person name="Usuda Y."/>
            <person name="Kimura E."/>
            <person name="Sugimoto S."/>
            <person name="Matsui K."/>
            <person name="Yamagishi A."/>
            <person name="Kikuchi H."/>
            <person name="Ikeo K."/>
            <person name="Gojobori T."/>
        </authorList>
    </citation>
    <scope>NUCLEOTIDE SEQUENCE [LARGE SCALE GENOMIC DNA]</scope>
    <source>
        <strain evidence="2">DSM 44549 / YS-314 / AJ 12310 / JCM 11189 / NBRC 100395</strain>
    </source>
</reference>
<name>Q8FUA1_COREF</name>
<dbReference type="Pfam" id="PF00702">
    <property type="entry name" value="Hydrolase"/>
    <property type="match status" value="1"/>
</dbReference>
<sequence>MANETACSKEAHMAASPRTYLFDLYGVTLKVEGPAQFERVNRVIGEPGKTEHFREVYTELRQDLNAGRISEISYWNQVQARVGLLDFDFGEAMAADYAGITEMDEDVRGFIDGLKDRGHRVGVLANIPRGVAARLRDVHGEWLNSLDAVLFSCEIDTAKPDPKAYEVAIEALGVPAGEITFIDDRSVNVEAAREAGMNAIHFTTLDALKQELKEQLS</sequence>
<keyword evidence="2" id="KW-1185">Reference proteome</keyword>
<dbReference type="CDD" id="cd02603">
    <property type="entry name" value="HAD_sEH-N_like"/>
    <property type="match status" value="1"/>
</dbReference>
<dbReference type="InterPro" id="IPR023214">
    <property type="entry name" value="HAD_sf"/>
</dbReference>
<dbReference type="eggNOG" id="COG1011">
    <property type="taxonomic scope" value="Bacteria"/>
</dbReference>
<dbReference type="KEGG" id="cef:CE0120"/>
<dbReference type="EMBL" id="BA000035">
    <property type="protein sequence ID" value="BAC16930.1"/>
    <property type="molecule type" value="Genomic_DNA"/>
</dbReference>
<dbReference type="SFLD" id="SFLDS00003">
    <property type="entry name" value="Haloacid_Dehalogenase"/>
    <property type="match status" value="1"/>
</dbReference>
<dbReference type="InterPro" id="IPR006439">
    <property type="entry name" value="HAD-SF_hydro_IA"/>
</dbReference>
<dbReference type="PRINTS" id="PR00413">
    <property type="entry name" value="HADHALOGNASE"/>
</dbReference>
<accession>Q8FUA1</accession>